<dbReference type="RefSeq" id="WP_049995490.1">
    <property type="nucleotide sequence ID" value="NZ_CP031310.1"/>
</dbReference>
<evidence type="ECO:0000313" key="2">
    <source>
        <dbReference type="Proteomes" id="UP000296706"/>
    </source>
</evidence>
<dbReference type="InterPro" id="IPR036390">
    <property type="entry name" value="WH_DNA-bd_sf"/>
</dbReference>
<organism evidence="1 2">
    <name type="scientific">Halapricum salinum</name>
    <dbReference type="NCBI Taxonomy" id="1457250"/>
    <lineage>
        <taxon>Archaea</taxon>
        <taxon>Methanobacteriati</taxon>
        <taxon>Methanobacteriota</taxon>
        <taxon>Stenosarchaea group</taxon>
        <taxon>Halobacteria</taxon>
        <taxon>Halobacteriales</taxon>
        <taxon>Haloarculaceae</taxon>
        <taxon>Halapricum</taxon>
    </lineage>
</organism>
<dbReference type="KEGG" id="hsn:DV733_06730"/>
<protein>
    <submittedName>
        <fullName evidence="1">PhoU family transcriptional regulator</fullName>
    </submittedName>
</protein>
<name>A0A4D6HCT1_9EURY</name>
<accession>A0A4D6HCT1</accession>
<dbReference type="EMBL" id="CP031310">
    <property type="protein sequence ID" value="QCC50958.1"/>
    <property type="molecule type" value="Genomic_DNA"/>
</dbReference>
<dbReference type="InterPro" id="IPR038078">
    <property type="entry name" value="PhoU-like_sf"/>
</dbReference>
<sequence>MAHSGGNLHSRERTLATVIEAIDTEAPETKAELAETVGLSQNYLSEVLQELKHKGMVRKAYVVDDDAIFEQVEEVASRWNCEGDQFETLFACLERLNDVTLEQYQAAAAAFRGENVTESADTLEPLANERYGAVLREIKSFTITTDWPGNRISAALATIAVNFEIAGDRACLIADAVAHAEAEPTGAVHERVVDIFEAGERINGHVESVLFEGDLDAMEALHDTEKTVHRDLQELFELVTAYDPDTYGYLVTVTRTLERIIHYWVSAAETATRIHSGVDPGHVEI</sequence>
<dbReference type="GeneID" id="39847544"/>
<evidence type="ECO:0000313" key="1">
    <source>
        <dbReference type="EMBL" id="QCC50958.1"/>
    </source>
</evidence>
<gene>
    <name evidence="1" type="ORF">DV733_06730</name>
</gene>
<dbReference type="OrthoDB" id="183156at2157"/>
<dbReference type="AlphaFoldDB" id="A0A4D6HCT1"/>
<dbReference type="Proteomes" id="UP000296706">
    <property type="component" value="Chromosome"/>
</dbReference>
<dbReference type="SUPFAM" id="SSF46785">
    <property type="entry name" value="Winged helix' DNA-binding domain"/>
    <property type="match status" value="1"/>
</dbReference>
<keyword evidence="2" id="KW-1185">Reference proteome</keyword>
<dbReference type="InterPro" id="IPR036388">
    <property type="entry name" value="WH-like_DNA-bd_sf"/>
</dbReference>
<proteinExistence type="predicted"/>
<dbReference type="STRING" id="1457250.GCA_000755225_00138"/>
<dbReference type="Gene3D" id="1.20.58.220">
    <property type="entry name" value="Phosphate transport system protein phou homolog 2, domain 2"/>
    <property type="match status" value="1"/>
</dbReference>
<reference evidence="1 2" key="1">
    <citation type="journal article" date="2019" name="Nat. Commun.">
        <title>A new type of DNA phosphorothioation-based antiviral system in archaea.</title>
        <authorList>
            <person name="Xiong L."/>
            <person name="Liu S."/>
            <person name="Chen S."/>
            <person name="Xiao Y."/>
            <person name="Zhu B."/>
            <person name="Gao Y."/>
            <person name="Zhang Y."/>
            <person name="Chen B."/>
            <person name="Luo J."/>
            <person name="Deng Z."/>
            <person name="Chen X."/>
            <person name="Wang L."/>
            <person name="Chen S."/>
        </authorList>
    </citation>
    <scope>NUCLEOTIDE SEQUENCE [LARGE SCALE GENOMIC DNA]</scope>
    <source>
        <strain evidence="1 2">CBA1105</strain>
    </source>
</reference>
<dbReference type="SUPFAM" id="SSF109755">
    <property type="entry name" value="PhoU-like"/>
    <property type="match status" value="1"/>
</dbReference>
<dbReference type="Gene3D" id="1.10.10.10">
    <property type="entry name" value="Winged helix-like DNA-binding domain superfamily/Winged helix DNA-binding domain"/>
    <property type="match status" value="1"/>
</dbReference>